<dbReference type="AlphaFoldDB" id="A0A7G1NKN8"/>
<evidence type="ECO:0000313" key="1">
    <source>
        <dbReference type="EMBL" id="BCL22210.1"/>
    </source>
</evidence>
<gene>
    <name evidence="1" type="ORF">GCM10017668_40530</name>
</gene>
<proteinExistence type="predicted"/>
<reference evidence="1 2" key="1">
    <citation type="journal article" date="2014" name="Int. J. Syst. Evol. Microbiol.">
        <title>Complete genome sequence of Corynebacterium casei LMG S-19264T (=DSM 44701T), isolated from a smear-ripened cheese.</title>
        <authorList>
            <consortium name="US DOE Joint Genome Institute (JGI-PGF)"/>
            <person name="Walter F."/>
            <person name="Albersmeier A."/>
            <person name="Kalinowski J."/>
            <person name="Ruckert C."/>
        </authorList>
    </citation>
    <scope>NUCLEOTIDE SEQUENCE [LARGE SCALE GENOMIC DNA]</scope>
    <source>
        <strain evidence="1 2">JCM 4255</strain>
    </source>
</reference>
<dbReference type="Proteomes" id="UP000516373">
    <property type="component" value="Chromosome"/>
</dbReference>
<accession>A0A7G1NKN8</accession>
<dbReference type="EMBL" id="AP023439">
    <property type="protein sequence ID" value="BCL22210.1"/>
    <property type="molecule type" value="Genomic_DNA"/>
</dbReference>
<protein>
    <submittedName>
        <fullName evidence="1">Uncharacterized protein</fullName>
    </submittedName>
</protein>
<sequence>MRTMAAPAVESRNGYLESEAAATELSNAINRPLLDLVEQDDKARHAAEGAVPLLRVEPDFHVDWLDSPVGYTEPPRAAGRSFFAPPFHFGWAWHRIDGGAPEAVIIDRPNGVVIFDGRCGPLAPNGRNKFVEIHAGFGVGFRPDRDGVLTATSDRRFMKFYYGVAAHGIGTWAVAEGGTECSIMSEGNWKAGESRKKFRKRVSVNERETFESNLFGDGVMRHMVPVRAGHDYQFNVGAWLFVDNTSAVGQSGALAQVRCEIPIMELTGP</sequence>
<dbReference type="KEGG" id="stui:GCM10017668_40530"/>
<evidence type="ECO:0000313" key="2">
    <source>
        <dbReference type="Proteomes" id="UP000516373"/>
    </source>
</evidence>
<name>A0A7G1NKN8_9ACTN</name>
<organism evidence="1 2">
    <name type="scientific">Streptomyces tuirus</name>
    <dbReference type="NCBI Taxonomy" id="68278"/>
    <lineage>
        <taxon>Bacteria</taxon>
        <taxon>Bacillati</taxon>
        <taxon>Actinomycetota</taxon>
        <taxon>Actinomycetes</taxon>
        <taxon>Kitasatosporales</taxon>
        <taxon>Streptomycetaceae</taxon>
        <taxon>Streptomyces</taxon>
    </lineage>
</organism>